<proteinExistence type="predicted"/>
<accession>A0A6J5FPT0</accession>
<dbReference type="Proteomes" id="UP000494252">
    <property type="component" value="Unassembled WGS sequence"/>
</dbReference>
<organism evidence="1 2">
    <name type="scientific">Paraburkholderia fynbosensis</name>
    <dbReference type="NCBI Taxonomy" id="1200993"/>
    <lineage>
        <taxon>Bacteria</taxon>
        <taxon>Pseudomonadati</taxon>
        <taxon>Pseudomonadota</taxon>
        <taxon>Betaproteobacteria</taxon>
        <taxon>Burkholderiales</taxon>
        <taxon>Burkholderiaceae</taxon>
        <taxon>Paraburkholderia</taxon>
    </lineage>
</organism>
<sequence>MMKVLALQRVSHVAADALSLSVEARVTEALDYLTDQGQLVYAAIAENHDRAHAALNWADVLILSKHSSQAAVEIATQARKRGLRVIYDVDDWIFSFPSYSNAKKMSRQLDAIQALIGLADVVTVANKNLYAGIKEYCEHPVLLPNGMYVEKYIPEKRGWENAESDPPRIVFTNADLIKVHNSKEVLLRVLQDFFHLHPEYTLDFYGDPFPEIFSLPFLHYTSRKQYADYVQSLIAGNYAFSITPLGGAEDAESLFFNSCKNPFKYLNYGTARVAGIYSRSPIYEDCIEHERTGLLVDNTYEAWLSAMESMAADAQLRRDIRERAYQDVHDRHHIRFSAEVLTSVLTN</sequence>
<dbReference type="EMBL" id="CADIKI010000003">
    <property type="protein sequence ID" value="CAB3782904.1"/>
    <property type="molecule type" value="Genomic_DNA"/>
</dbReference>
<dbReference type="SUPFAM" id="SSF53756">
    <property type="entry name" value="UDP-Glycosyltransferase/glycogen phosphorylase"/>
    <property type="match status" value="1"/>
</dbReference>
<keyword evidence="2" id="KW-1185">Reference proteome</keyword>
<dbReference type="Gene3D" id="3.40.50.2000">
    <property type="entry name" value="Glycogen Phosphorylase B"/>
    <property type="match status" value="1"/>
</dbReference>
<gene>
    <name evidence="1" type="ORF">LMG27177_01383</name>
</gene>
<dbReference type="AlphaFoldDB" id="A0A6J5FPT0"/>
<evidence type="ECO:0000313" key="1">
    <source>
        <dbReference type="EMBL" id="CAB3782904.1"/>
    </source>
</evidence>
<evidence type="ECO:0000313" key="2">
    <source>
        <dbReference type="Proteomes" id="UP000494252"/>
    </source>
</evidence>
<dbReference type="RefSeq" id="WP_241991294.1">
    <property type="nucleotide sequence ID" value="NZ_CADIKI010000003.1"/>
</dbReference>
<name>A0A6J5FPT0_9BURK</name>
<protein>
    <recommendedName>
        <fullName evidence="3">Glycosyl transferase family 1 domain-containing protein</fullName>
    </recommendedName>
</protein>
<evidence type="ECO:0008006" key="3">
    <source>
        <dbReference type="Google" id="ProtNLM"/>
    </source>
</evidence>
<reference evidence="1 2" key="1">
    <citation type="submission" date="2020-04" db="EMBL/GenBank/DDBJ databases">
        <authorList>
            <person name="De Canck E."/>
        </authorList>
    </citation>
    <scope>NUCLEOTIDE SEQUENCE [LARGE SCALE GENOMIC DNA]</scope>
    <source>
        <strain evidence="1 2">LMG 27177</strain>
    </source>
</reference>